<protein>
    <submittedName>
        <fullName evidence="1">Uncharacterized protein</fullName>
    </submittedName>
</protein>
<keyword evidence="2" id="KW-1185">Reference proteome</keyword>
<proteinExistence type="predicted"/>
<organism evidence="1 2">
    <name type="scientific">Streptomyces hebeiensis</name>
    <dbReference type="NCBI Taxonomy" id="229486"/>
    <lineage>
        <taxon>Bacteria</taxon>
        <taxon>Bacillati</taxon>
        <taxon>Actinomycetota</taxon>
        <taxon>Actinomycetes</taxon>
        <taxon>Kitasatosporales</taxon>
        <taxon>Streptomycetaceae</taxon>
        <taxon>Streptomyces</taxon>
    </lineage>
</organism>
<dbReference type="RefSeq" id="WP_344273120.1">
    <property type="nucleotide sequence ID" value="NZ_BAAAKV010000014.1"/>
</dbReference>
<reference evidence="1 2" key="1">
    <citation type="journal article" date="2019" name="Int. J. Syst. Evol. Microbiol.">
        <title>The Global Catalogue of Microorganisms (GCM) 10K type strain sequencing project: providing services to taxonomists for standard genome sequencing and annotation.</title>
        <authorList>
            <consortium name="The Broad Institute Genomics Platform"/>
            <consortium name="The Broad Institute Genome Sequencing Center for Infectious Disease"/>
            <person name="Wu L."/>
            <person name="Ma J."/>
        </authorList>
    </citation>
    <scope>NUCLEOTIDE SEQUENCE [LARGE SCALE GENOMIC DNA]</scope>
    <source>
        <strain evidence="1 2">JCM 12696</strain>
    </source>
</reference>
<dbReference type="Proteomes" id="UP001501371">
    <property type="component" value="Unassembled WGS sequence"/>
</dbReference>
<sequence length="56" mass="5774">MRVPAAMARGNSAAGSALEYDLHSLGKAEAATRAAGLHTALLRHAGDRYRPSADLG</sequence>
<gene>
    <name evidence="1" type="ORF">GCM10009654_19440</name>
</gene>
<evidence type="ECO:0000313" key="1">
    <source>
        <dbReference type="EMBL" id="GAA1162888.1"/>
    </source>
</evidence>
<name>A0ABN1UQC5_9ACTN</name>
<dbReference type="EMBL" id="BAAAKV010000014">
    <property type="protein sequence ID" value="GAA1162888.1"/>
    <property type="molecule type" value="Genomic_DNA"/>
</dbReference>
<accession>A0ABN1UQC5</accession>
<comment type="caution">
    <text evidence="1">The sequence shown here is derived from an EMBL/GenBank/DDBJ whole genome shotgun (WGS) entry which is preliminary data.</text>
</comment>
<evidence type="ECO:0000313" key="2">
    <source>
        <dbReference type="Proteomes" id="UP001501371"/>
    </source>
</evidence>